<dbReference type="GO" id="GO:0016791">
    <property type="term" value="F:phosphatase activity"/>
    <property type="evidence" value="ECO:0007669"/>
    <property type="project" value="UniProtKB-ARBA"/>
</dbReference>
<evidence type="ECO:0000313" key="2">
    <source>
        <dbReference type="WBParaSite" id="nRc.2.0.1.t45887-RA"/>
    </source>
</evidence>
<proteinExistence type="predicted"/>
<evidence type="ECO:0000313" key="1">
    <source>
        <dbReference type="Proteomes" id="UP000887565"/>
    </source>
</evidence>
<name>A0A915L550_ROMCU</name>
<sequence length="267" mass="30406">MKNTLGEKPFGGGYLLEKKLETRKIFCTWFSFNEKKSGTKIVIQLVCFGNLKSQNPTHCATALLPVDRFLTYSQEQYRVLIQFGPSSSLASTAGVYICNPMTTYSTGQFNIEIPPILPKRSSESYADDPPLTTMGEMCAQLLGNRFAELGLTFDLVYSSPSERCVVTCYRILEGYQDFLGDCDLKIRVDGGLYEWGSLSKGAVNFEEPLFYTSRGISCDMKYKNSIEQEDLKHHAWETYEDFCKRANDWLKKITRDVRKGRSDRIEV</sequence>
<dbReference type="Pfam" id="PF00300">
    <property type="entry name" value="His_Phos_1"/>
    <property type="match status" value="1"/>
</dbReference>
<dbReference type="Proteomes" id="UP000887565">
    <property type="component" value="Unplaced"/>
</dbReference>
<accession>A0A915L550</accession>
<dbReference type="PANTHER" id="PTHR16469:SF27">
    <property type="entry name" value="UBIQUITIN-ASSOCIATED AND SH3 DOMAIN-CONTAINING BA-RELATED"/>
    <property type="match status" value="1"/>
</dbReference>
<organism evidence="1 2">
    <name type="scientific">Romanomermis culicivorax</name>
    <name type="common">Nematode worm</name>
    <dbReference type="NCBI Taxonomy" id="13658"/>
    <lineage>
        <taxon>Eukaryota</taxon>
        <taxon>Metazoa</taxon>
        <taxon>Ecdysozoa</taxon>
        <taxon>Nematoda</taxon>
        <taxon>Enoplea</taxon>
        <taxon>Dorylaimia</taxon>
        <taxon>Mermithida</taxon>
        <taxon>Mermithoidea</taxon>
        <taxon>Mermithidae</taxon>
        <taxon>Romanomermis</taxon>
    </lineage>
</organism>
<dbReference type="PANTHER" id="PTHR16469">
    <property type="entry name" value="UBIQUITIN-ASSOCIATED AND SH3 DOMAIN-CONTAINING BA-RELATED"/>
    <property type="match status" value="1"/>
</dbReference>
<dbReference type="Gene3D" id="3.40.50.1240">
    <property type="entry name" value="Phosphoglycerate mutase-like"/>
    <property type="match status" value="1"/>
</dbReference>
<dbReference type="InterPro" id="IPR051710">
    <property type="entry name" value="Phosphatase_SH3-domain"/>
</dbReference>
<reference evidence="2" key="1">
    <citation type="submission" date="2022-11" db="UniProtKB">
        <authorList>
            <consortium name="WormBaseParasite"/>
        </authorList>
    </citation>
    <scope>IDENTIFICATION</scope>
</reference>
<dbReference type="CDD" id="cd07067">
    <property type="entry name" value="HP_PGM_like"/>
    <property type="match status" value="1"/>
</dbReference>
<dbReference type="InterPro" id="IPR029033">
    <property type="entry name" value="His_PPase_superfam"/>
</dbReference>
<dbReference type="AlphaFoldDB" id="A0A915L550"/>
<protein>
    <submittedName>
        <fullName evidence="2">Uncharacterized protein</fullName>
    </submittedName>
</protein>
<keyword evidence="1" id="KW-1185">Reference proteome</keyword>
<dbReference type="WBParaSite" id="nRc.2.0.1.t45887-RA">
    <property type="protein sequence ID" value="nRc.2.0.1.t45887-RA"/>
    <property type="gene ID" value="nRc.2.0.1.g45887"/>
</dbReference>
<dbReference type="SUPFAM" id="SSF53254">
    <property type="entry name" value="Phosphoglycerate mutase-like"/>
    <property type="match status" value="1"/>
</dbReference>
<dbReference type="InterPro" id="IPR013078">
    <property type="entry name" value="His_Pase_superF_clade-1"/>
</dbReference>